<dbReference type="EMBL" id="SDRB02009218">
    <property type="protein sequence ID" value="THG08622.1"/>
    <property type="molecule type" value="Genomic_DNA"/>
</dbReference>
<organism evidence="2 3">
    <name type="scientific">Camellia sinensis var. sinensis</name>
    <name type="common">China tea</name>
    <dbReference type="NCBI Taxonomy" id="542762"/>
    <lineage>
        <taxon>Eukaryota</taxon>
        <taxon>Viridiplantae</taxon>
        <taxon>Streptophyta</taxon>
        <taxon>Embryophyta</taxon>
        <taxon>Tracheophyta</taxon>
        <taxon>Spermatophyta</taxon>
        <taxon>Magnoliopsida</taxon>
        <taxon>eudicotyledons</taxon>
        <taxon>Gunneridae</taxon>
        <taxon>Pentapetalae</taxon>
        <taxon>asterids</taxon>
        <taxon>Ericales</taxon>
        <taxon>Theaceae</taxon>
        <taxon>Camellia</taxon>
    </lineage>
</organism>
<comment type="caution">
    <text evidence="2">The sequence shown here is derived from an EMBL/GenBank/DDBJ whole genome shotgun (WGS) entry which is preliminary data.</text>
</comment>
<gene>
    <name evidence="2" type="ORF">TEA_012716</name>
</gene>
<feature type="domain" description="F-box" evidence="1">
    <location>
        <begin position="25"/>
        <end position="66"/>
    </location>
</feature>
<dbReference type="STRING" id="542762.A0A4S4DYS9"/>
<protein>
    <recommendedName>
        <fullName evidence="1">F-box domain-containing protein</fullName>
    </recommendedName>
</protein>
<dbReference type="Proteomes" id="UP000306102">
    <property type="component" value="Unassembled WGS sequence"/>
</dbReference>
<sequence>MMRHEKKKGKNENQIEKKWEDMQYDLLLKIFKGFNQMDLIFIISRVCQSWRLVCSDPTLWQTLDLRVLSDYFDVPSRPFAWIDSYSCVRLRIILRNAFALSNGSITNLIFHFYVCITSDQLIYVATSCPNLKRLVLPAWHQISAEGFKTALQQWKGLESMIVPRIIAPHPMAMSMMMSIGLFCNNFKELKIMSPFDNEFAISIAIFVPKLKVLSLRGSIVYKDALDYILDNMKHLEVLNITHCLIAKGNIVIGDGPVSVYWHLNDSILAKVSRLREFHACQRDTCSLCQREFFSDGMLTWHAYEESLLRMDEISSLAY</sequence>
<dbReference type="Gene3D" id="1.20.1280.50">
    <property type="match status" value="1"/>
</dbReference>
<evidence type="ECO:0000259" key="1">
    <source>
        <dbReference type="Pfam" id="PF12937"/>
    </source>
</evidence>
<dbReference type="Gene3D" id="3.80.10.10">
    <property type="entry name" value="Ribonuclease Inhibitor"/>
    <property type="match status" value="1"/>
</dbReference>
<dbReference type="AlphaFoldDB" id="A0A4S4DYS9"/>
<dbReference type="PANTHER" id="PTHR38926">
    <property type="entry name" value="F-BOX DOMAIN CONTAINING PROTEIN, EXPRESSED"/>
    <property type="match status" value="1"/>
</dbReference>
<dbReference type="PANTHER" id="PTHR38926:SF58">
    <property type="entry name" value="F-BOX DOMAIN-CONTAINING PROTEIN"/>
    <property type="match status" value="1"/>
</dbReference>
<evidence type="ECO:0000313" key="3">
    <source>
        <dbReference type="Proteomes" id="UP000306102"/>
    </source>
</evidence>
<evidence type="ECO:0000313" key="2">
    <source>
        <dbReference type="EMBL" id="THG08622.1"/>
    </source>
</evidence>
<reference evidence="2 3" key="1">
    <citation type="journal article" date="2018" name="Proc. Natl. Acad. Sci. U.S.A.">
        <title>Draft genome sequence of Camellia sinensis var. sinensis provides insights into the evolution of the tea genome and tea quality.</title>
        <authorList>
            <person name="Wei C."/>
            <person name="Yang H."/>
            <person name="Wang S."/>
            <person name="Zhao J."/>
            <person name="Liu C."/>
            <person name="Gao L."/>
            <person name="Xia E."/>
            <person name="Lu Y."/>
            <person name="Tai Y."/>
            <person name="She G."/>
            <person name="Sun J."/>
            <person name="Cao H."/>
            <person name="Tong W."/>
            <person name="Gao Q."/>
            <person name="Li Y."/>
            <person name="Deng W."/>
            <person name="Jiang X."/>
            <person name="Wang W."/>
            <person name="Chen Q."/>
            <person name="Zhang S."/>
            <person name="Li H."/>
            <person name="Wu J."/>
            <person name="Wang P."/>
            <person name="Li P."/>
            <person name="Shi C."/>
            <person name="Zheng F."/>
            <person name="Jian J."/>
            <person name="Huang B."/>
            <person name="Shan D."/>
            <person name="Shi M."/>
            <person name="Fang C."/>
            <person name="Yue Y."/>
            <person name="Li F."/>
            <person name="Li D."/>
            <person name="Wei S."/>
            <person name="Han B."/>
            <person name="Jiang C."/>
            <person name="Yin Y."/>
            <person name="Xia T."/>
            <person name="Zhang Z."/>
            <person name="Bennetzen J.L."/>
            <person name="Zhao S."/>
            <person name="Wan X."/>
        </authorList>
    </citation>
    <scope>NUCLEOTIDE SEQUENCE [LARGE SCALE GENOMIC DNA]</scope>
    <source>
        <strain evidence="3">cv. Shuchazao</strain>
        <tissue evidence="2">Leaf</tissue>
    </source>
</reference>
<keyword evidence="3" id="KW-1185">Reference proteome</keyword>
<proteinExistence type="predicted"/>
<dbReference type="SUPFAM" id="SSF52047">
    <property type="entry name" value="RNI-like"/>
    <property type="match status" value="1"/>
</dbReference>
<dbReference type="InterPro" id="IPR032675">
    <property type="entry name" value="LRR_dom_sf"/>
</dbReference>
<dbReference type="InterPro" id="IPR001810">
    <property type="entry name" value="F-box_dom"/>
</dbReference>
<name>A0A4S4DYS9_CAMSN</name>
<dbReference type="Pfam" id="PF12937">
    <property type="entry name" value="F-box-like"/>
    <property type="match status" value="1"/>
</dbReference>
<accession>A0A4S4DYS9</accession>